<dbReference type="Proteomes" id="UP000235036">
    <property type="component" value="Unassembled WGS sequence"/>
</dbReference>
<name>A0A2N6JVH4_FISMU</name>
<reference evidence="2 3" key="1">
    <citation type="submission" date="2017-08" db="EMBL/GenBank/DDBJ databases">
        <title>Genomes of Fischerella (Mastigocladus) sp. strains.</title>
        <authorList>
            <person name="Miller S.R."/>
        </authorList>
    </citation>
    <scope>NUCLEOTIDE SEQUENCE [LARGE SCALE GENOMIC DNA]</scope>
    <source>
        <strain evidence="2 3">CCMEE 5323</strain>
    </source>
</reference>
<evidence type="ECO:0000313" key="3">
    <source>
        <dbReference type="Proteomes" id="UP000235036"/>
    </source>
</evidence>
<evidence type="ECO:0000256" key="1">
    <source>
        <dbReference type="SAM" id="SignalP"/>
    </source>
</evidence>
<keyword evidence="3" id="KW-1185">Reference proteome</keyword>
<accession>A0A2N6JVH4</accession>
<organism evidence="2 3">
    <name type="scientific">Fischerella muscicola CCMEE 5323</name>
    <dbReference type="NCBI Taxonomy" id="2019572"/>
    <lineage>
        <taxon>Bacteria</taxon>
        <taxon>Bacillati</taxon>
        <taxon>Cyanobacteriota</taxon>
        <taxon>Cyanophyceae</taxon>
        <taxon>Nostocales</taxon>
        <taxon>Hapalosiphonaceae</taxon>
        <taxon>Fischerella</taxon>
    </lineage>
</organism>
<keyword evidence="1" id="KW-0732">Signal</keyword>
<dbReference type="AlphaFoldDB" id="A0A2N6JVH4"/>
<feature type="signal peptide" evidence="1">
    <location>
        <begin position="1"/>
        <end position="25"/>
    </location>
</feature>
<feature type="chain" id="PRO_5014613872" evidence="1">
    <location>
        <begin position="26"/>
        <end position="173"/>
    </location>
</feature>
<protein>
    <submittedName>
        <fullName evidence="2">Uncharacterized protein</fullName>
    </submittedName>
</protein>
<proteinExistence type="predicted"/>
<dbReference type="EMBL" id="NRQW01000649">
    <property type="protein sequence ID" value="PLZ83372.1"/>
    <property type="molecule type" value="Genomic_DNA"/>
</dbReference>
<comment type="caution">
    <text evidence="2">The sequence shown here is derived from an EMBL/GenBank/DDBJ whole genome shotgun (WGS) entry which is preliminary data.</text>
</comment>
<evidence type="ECO:0000313" key="2">
    <source>
        <dbReference type="EMBL" id="PLZ83372.1"/>
    </source>
</evidence>
<dbReference type="RefSeq" id="WP_016869680.1">
    <property type="nucleotide sequence ID" value="NZ_CAWNVR010000059.1"/>
</dbReference>
<gene>
    <name evidence="2" type="ORF">CEN44_26760</name>
</gene>
<sequence>MLSKKSIFFFLAFLGILSICTSAKAEFGSESTVSQEQVEKALNKELLAQANTKVTSCDKQDKSDTTLLFNTNNGKTVRVFRTRNTSPQQLLMNIYDSKNRKELAACTPAARLTQPNQITYNTKVQNTVYYATVLINKQSKIEGSIIATDQNGKRRLWTEPAAGEVTLKLRISD</sequence>